<dbReference type="PANTHER" id="PTHR30149:SF0">
    <property type="entry name" value="HYDROGENASE MATURATION FACTOR HYPD"/>
    <property type="match status" value="1"/>
</dbReference>
<keyword evidence="3" id="KW-0408">Iron</keyword>
<dbReference type="Pfam" id="PF01924">
    <property type="entry name" value="HypD"/>
    <property type="match status" value="1"/>
</dbReference>
<dbReference type="GO" id="GO:0051604">
    <property type="term" value="P:protein maturation"/>
    <property type="evidence" value="ECO:0007669"/>
    <property type="project" value="TreeGrafter"/>
</dbReference>
<protein>
    <submittedName>
        <fullName evidence="4">Hydrogenase isoenzymes formation protein HypD</fullName>
    </submittedName>
</protein>
<dbReference type="RefSeq" id="WP_236905046.1">
    <property type="nucleotide sequence ID" value="NZ_CP017603.1"/>
</dbReference>
<evidence type="ECO:0000256" key="1">
    <source>
        <dbReference type="ARBA" id="ARBA00007888"/>
    </source>
</evidence>
<gene>
    <name evidence="4" type="primary">hypD</name>
    <name evidence="4" type="ORF">CLFO_04990</name>
</gene>
<proteinExistence type="inferred from homology"/>
<dbReference type="EMBL" id="CP020559">
    <property type="protein sequence ID" value="ARE86177.1"/>
    <property type="molecule type" value="Genomic_DNA"/>
</dbReference>
<dbReference type="PANTHER" id="PTHR30149">
    <property type="entry name" value="HYDROGENASE PROTEIN ASSEMBLY PROTEIN HYPD"/>
    <property type="match status" value="1"/>
</dbReference>
<dbReference type="Gene3D" id="6.10.20.100">
    <property type="match status" value="1"/>
</dbReference>
<evidence type="ECO:0000256" key="2">
    <source>
        <dbReference type="ARBA" id="ARBA00022723"/>
    </source>
</evidence>
<dbReference type="PIRSF" id="PIRSF005622">
    <property type="entry name" value="Hydrgn_mat_hypD"/>
    <property type="match status" value="1"/>
</dbReference>
<dbReference type="InterPro" id="IPR042243">
    <property type="entry name" value="HypD_1"/>
</dbReference>
<sequence>MRRKMDKDLLTDLINEVNSMATEEIKIMEVCGTHTQMIAKLGLKTLLASKIKLLSGPGCPVCVTEEKYIDWAIEVLNGFNVTVATFGDLMRVRGIRGSLLEEKGKGKDVRIIYSPLDLIEMAEKNRGKQIVFLGVGFETTAPIIALAIKTTSERGIDNLYFLTSIKLMPPILHYILKESQNQIHGFICPGHVATIKGADYFKFINREYHVPAAVCGFEAIDIVAGIYYLVKQITQKKEEAFQNLYKRCVSFQGNTTANLLIGEVFNILEGEWRGIGNIQNSSLEINEKYARFDARKVFVVERQQVKASMGCDCKDILLGKKTPQECKLFKEGCNPMNPHGPCMVSTEGACAIAYRYGEEV</sequence>
<dbReference type="AlphaFoldDB" id="A0AAC9RIK6"/>
<dbReference type="NCBIfam" id="TIGR00075">
    <property type="entry name" value="hypD"/>
    <property type="match status" value="1"/>
</dbReference>
<comment type="similarity">
    <text evidence="1">Belongs to the HypD family.</text>
</comment>
<reference evidence="4 5" key="1">
    <citation type="submission" date="2017-03" db="EMBL/GenBank/DDBJ databases">
        <title>Complete sequence of Clostridium formicaceticum DSM 92.</title>
        <authorList>
            <person name="Poehlein A."/>
            <person name="Karl M."/>
            <person name="Bengelsdorf F.R."/>
            <person name="Duerre P."/>
            <person name="Daniel R."/>
        </authorList>
    </citation>
    <scope>NUCLEOTIDE SEQUENCE [LARGE SCALE GENOMIC DNA]</scope>
    <source>
        <strain evidence="4 5">DSM 92</strain>
    </source>
</reference>
<dbReference type="Gene3D" id="3.40.50.11750">
    <property type="entry name" value="HypD, alpha/beta domain 1"/>
    <property type="match status" value="2"/>
</dbReference>
<accession>A0AAC9RIK6</accession>
<evidence type="ECO:0000256" key="3">
    <source>
        <dbReference type="ARBA" id="ARBA00023004"/>
    </source>
</evidence>
<dbReference type="Proteomes" id="UP000192478">
    <property type="component" value="Chromosome"/>
</dbReference>
<organism evidence="4 5">
    <name type="scientific">Clostridium formicaceticum</name>
    <dbReference type="NCBI Taxonomy" id="1497"/>
    <lineage>
        <taxon>Bacteria</taxon>
        <taxon>Bacillati</taxon>
        <taxon>Bacillota</taxon>
        <taxon>Clostridia</taxon>
        <taxon>Eubacteriales</taxon>
        <taxon>Clostridiaceae</taxon>
        <taxon>Clostridium</taxon>
    </lineage>
</organism>
<dbReference type="GO" id="GO:0070025">
    <property type="term" value="F:carbon monoxide binding"/>
    <property type="evidence" value="ECO:0007669"/>
    <property type="project" value="TreeGrafter"/>
</dbReference>
<evidence type="ECO:0000313" key="5">
    <source>
        <dbReference type="Proteomes" id="UP000192478"/>
    </source>
</evidence>
<keyword evidence="2" id="KW-0479">Metal-binding</keyword>
<evidence type="ECO:0000313" key="4">
    <source>
        <dbReference type="EMBL" id="ARE86177.1"/>
    </source>
</evidence>
<dbReference type="InterPro" id="IPR002780">
    <property type="entry name" value="Hyd_form_HypD"/>
</dbReference>
<dbReference type="GO" id="GO:0051539">
    <property type="term" value="F:4 iron, 4 sulfur cluster binding"/>
    <property type="evidence" value="ECO:0007669"/>
    <property type="project" value="TreeGrafter"/>
</dbReference>
<name>A0AAC9RIK6_9CLOT</name>
<dbReference type="InterPro" id="IPR042244">
    <property type="entry name" value="HypD_2_sf"/>
</dbReference>
<dbReference type="GO" id="GO:0005506">
    <property type="term" value="F:iron ion binding"/>
    <property type="evidence" value="ECO:0007669"/>
    <property type="project" value="TreeGrafter"/>
</dbReference>